<dbReference type="Proteomes" id="UP001590951">
    <property type="component" value="Unassembled WGS sequence"/>
</dbReference>
<organism evidence="1 2">
    <name type="scientific">Lepraria finkii</name>
    <dbReference type="NCBI Taxonomy" id="1340010"/>
    <lineage>
        <taxon>Eukaryota</taxon>
        <taxon>Fungi</taxon>
        <taxon>Dikarya</taxon>
        <taxon>Ascomycota</taxon>
        <taxon>Pezizomycotina</taxon>
        <taxon>Lecanoromycetes</taxon>
        <taxon>OSLEUM clade</taxon>
        <taxon>Lecanoromycetidae</taxon>
        <taxon>Lecanorales</taxon>
        <taxon>Lecanorineae</taxon>
        <taxon>Stereocaulaceae</taxon>
        <taxon>Lepraria</taxon>
    </lineage>
</organism>
<reference evidence="1 2" key="1">
    <citation type="submission" date="2024-09" db="EMBL/GenBank/DDBJ databases">
        <title>Rethinking Asexuality: The Enigmatic Case of Functional Sexual Genes in Lepraria (Stereocaulaceae).</title>
        <authorList>
            <person name="Doellman M."/>
            <person name="Sun Y."/>
            <person name="Barcenas-Pena A."/>
            <person name="Lumbsch H.T."/>
            <person name="Grewe F."/>
        </authorList>
    </citation>
    <scope>NUCLEOTIDE SEQUENCE [LARGE SCALE GENOMIC DNA]</scope>
    <source>
        <strain evidence="1 2">Grewe 0041</strain>
    </source>
</reference>
<name>A0ABR4BHI0_9LECA</name>
<keyword evidence="2" id="KW-1185">Reference proteome</keyword>
<sequence>MSSIRYSFCLNSIYLSFNQTVSRPIIPNTPVTIQPAGHDANTTYHFHKDFAKDAYDLINKACKTESPECHEIFQSSFSTTSLKENNISPTNNGFVHTVVDSDYHYHLTIRLFSP</sequence>
<comment type="caution">
    <text evidence="1">The sequence shown here is derived from an EMBL/GenBank/DDBJ whole genome shotgun (WGS) entry which is preliminary data.</text>
</comment>
<protein>
    <submittedName>
        <fullName evidence="1">Uncharacterized protein</fullName>
    </submittedName>
</protein>
<accession>A0ABR4BHI0</accession>
<dbReference type="EMBL" id="JBHFEH010000006">
    <property type="protein sequence ID" value="KAL2057120.1"/>
    <property type="molecule type" value="Genomic_DNA"/>
</dbReference>
<evidence type="ECO:0000313" key="1">
    <source>
        <dbReference type="EMBL" id="KAL2057120.1"/>
    </source>
</evidence>
<evidence type="ECO:0000313" key="2">
    <source>
        <dbReference type="Proteomes" id="UP001590951"/>
    </source>
</evidence>
<proteinExistence type="predicted"/>
<gene>
    <name evidence="1" type="ORF">ABVK25_002859</name>
</gene>